<dbReference type="Proteomes" id="UP000234275">
    <property type="component" value="Unassembled WGS sequence"/>
</dbReference>
<dbReference type="CDD" id="cd10170">
    <property type="entry name" value="ASKHA_NBD_HSP70"/>
    <property type="match status" value="1"/>
</dbReference>
<accession>A0A2I2FRL8</accession>
<dbReference type="RefSeq" id="XP_024698559.1">
    <property type="nucleotide sequence ID" value="XM_024848013.1"/>
</dbReference>
<evidence type="ECO:0000313" key="1">
    <source>
        <dbReference type="EMBL" id="PLB43257.1"/>
    </source>
</evidence>
<dbReference type="InterPro" id="IPR043129">
    <property type="entry name" value="ATPase_NBD"/>
</dbReference>
<sequence length="510" mass="57586">MVFCFWKSGSKSTGEIRIGIDLGTTYTGVAFSFKGLSNRAQVIDDWPGSEEPKSKVPSTIAYQGKKISWGYETASLDEENVVRAIKLLLDSEHDTDYEPAVETKLLLKGLSKKPVDVAADYLKALVKYAQSATLGRLGKAAKKMDMKYCFTMPPHWPSPAVAALKQAIIKAGINKRTNGIVLTRIGESFGSEMLDDLFKALLIKLFGYEVYSGLPSDTRKAAMRHWRDIIKPSFGQSDGNDSTYLVPMPGVKDDPSFGVKDGYLSIERSQVQGIFDPVIEKVKNLVATQISKSKALERKIQVIALVGGFGSSKYLFHELKAAYPRLQIMQQDNAWASAARGAALTGLRNEFDKARIATRSYGILYTTRYDPLKHQGEKVYWDDLDERWKVPDRMRWFIKKGDVIRPNKRIEHRFQRIFNKNSKMSGNDNIYVCDKDTPPEKYNGNDVKKLCKQRWNFSSIPKSELDKATNSQGVRYYKVHYDIVMIPGCATLMVDDEIDGRSYGKIYTDF</sequence>
<organism evidence="1 2">
    <name type="scientific">Aspergillus steynii IBT 23096</name>
    <dbReference type="NCBI Taxonomy" id="1392250"/>
    <lineage>
        <taxon>Eukaryota</taxon>
        <taxon>Fungi</taxon>
        <taxon>Dikarya</taxon>
        <taxon>Ascomycota</taxon>
        <taxon>Pezizomycotina</taxon>
        <taxon>Eurotiomycetes</taxon>
        <taxon>Eurotiomycetidae</taxon>
        <taxon>Eurotiales</taxon>
        <taxon>Aspergillaceae</taxon>
        <taxon>Aspergillus</taxon>
        <taxon>Aspergillus subgen. Circumdati</taxon>
    </lineage>
</organism>
<dbReference type="Gene3D" id="3.30.420.40">
    <property type="match status" value="1"/>
</dbReference>
<evidence type="ECO:0000313" key="2">
    <source>
        <dbReference type="Proteomes" id="UP000234275"/>
    </source>
</evidence>
<reference evidence="1 2" key="1">
    <citation type="submission" date="2016-12" db="EMBL/GenBank/DDBJ databases">
        <title>The genomes of Aspergillus section Nigri reveals drivers in fungal speciation.</title>
        <authorList>
            <consortium name="DOE Joint Genome Institute"/>
            <person name="Vesth T.C."/>
            <person name="Nybo J."/>
            <person name="Theobald S."/>
            <person name="Brandl J."/>
            <person name="Frisvad J.C."/>
            <person name="Nielsen K.F."/>
            <person name="Lyhne E.K."/>
            <person name="Kogle M.E."/>
            <person name="Kuo A."/>
            <person name="Riley R."/>
            <person name="Clum A."/>
            <person name="Nolan M."/>
            <person name="Lipzen A."/>
            <person name="Salamov A."/>
            <person name="Henrissat B."/>
            <person name="Wiebenga A."/>
            <person name="De Vries R.P."/>
            <person name="Grigoriev I.V."/>
            <person name="Mortensen U.H."/>
            <person name="Andersen M.R."/>
            <person name="Baker S.E."/>
        </authorList>
    </citation>
    <scope>NUCLEOTIDE SEQUENCE [LARGE SCALE GENOMIC DNA]</scope>
    <source>
        <strain evidence="1 2">IBT 23096</strain>
    </source>
</reference>
<dbReference type="AlphaFoldDB" id="A0A2I2FRL8"/>
<dbReference type="GeneID" id="36555712"/>
<dbReference type="PANTHER" id="PTHR14187:SF82">
    <property type="entry name" value="FAMILY CHAPERONE, PUTATIVE (AFU_ORTHOLOGUE AFUA_7G08575)-RELATED"/>
    <property type="match status" value="1"/>
</dbReference>
<dbReference type="PANTHER" id="PTHR14187">
    <property type="entry name" value="ALPHA KINASE/ELONGATION FACTOR 2 KINASE"/>
    <property type="match status" value="1"/>
</dbReference>
<dbReference type="OrthoDB" id="2963168at2759"/>
<dbReference type="VEuPathDB" id="FungiDB:P170DRAFT_431217"/>
<protein>
    <recommendedName>
        <fullName evidence="3">Actin-like ATPase domain-containing protein</fullName>
    </recommendedName>
</protein>
<dbReference type="STRING" id="1392250.A0A2I2FRL8"/>
<dbReference type="EMBL" id="MSFO01000011">
    <property type="protein sequence ID" value="PLB43257.1"/>
    <property type="molecule type" value="Genomic_DNA"/>
</dbReference>
<name>A0A2I2FRL8_9EURO</name>
<comment type="caution">
    <text evidence="1">The sequence shown here is derived from an EMBL/GenBank/DDBJ whole genome shotgun (WGS) entry which is preliminary data.</text>
</comment>
<keyword evidence="2" id="KW-1185">Reference proteome</keyword>
<proteinExistence type="predicted"/>
<dbReference type="SUPFAM" id="SSF53067">
    <property type="entry name" value="Actin-like ATPase domain"/>
    <property type="match status" value="2"/>
</dbReference>
<gene>
    <name evidence="1" type="ORF">P170DRAFT_431217</name>
</gene>
<evidence type="ECO:0008006" key="3">
    <source>
        <dbReference type="Google" id="ProtNLM"/>
    </source>
</evidence>